<keyword evidence="2" id="KW-1133">Transmembrane helix</keyword>
<dbReference type="Proteomes" id="UP001346869">
    <property type="component" value="Unassembled WGS sequence"/>
</dbReference>
<comment type="caution">
    <text evidence="4">The sequence shown here is derived from an EMBL/GenBank/DDBJ whole genome shotgun (WGS) entry which is preliminary data.</text>
</comment>
<dbReference type="SMART" id="SM00409">
    <property type="entry name" value="IG"/>
    <property type="match status" value="1"/>
</dbReference>
<evidence type="ECO:0000259" key="3">
    <source>
        <dbReference type="PROSITE" id="PS50835"/>
    </source>
</evidence>
<evidence type="ECO:0000256" key="2">
    <source>
        <dbReference type="SAM" id="Phobius"/>
    </source>
</evidence>
<dbReference type="EMBL" id="JAUZQC010000023">
    <property type="protein sequence ID" value="KAK5850129.1"/>
    <property type="molecule type" value="Genomic_DNA"/>
</dbReference>
<feature type="transmembrane region" description="Helical" evidence="2">
    <location>
        <begin position="145"/>
        <end position="169"/>
    </location>
</feature>
<dbReference type="Pfam" id="PF13927">
    <property type="entry name" value="Ig_3"/>
    <property type="match status" value="1"/>
</dbReference>
<evidence type="ECO:0000313" key="4">
    <source>
        <dbReference type="EMBL" id="KAK5850129.1"/>
    </source>
</evidence>
<protein>
    <recommendedName>
        <fullName evidence="3">Ig-like domain-containing protein</fullName>
    </recommendedName>
</protein>
<reference evidence="4 5" key="1">
    <citation type="journal article" date="2023" name="Genes (Basel)">
        <title>Chromosome-Level Genome Assembly and Circadian Gene Repertoire of the Patagonia Blennie Eleginops maclovinus-The Closest Ancestral Proxy of Antarctic Cryonotothenioids.</title>
        <authorList>
            <person name="Cheng C.C."/>
            <person name="Rivera-Colon A.G."/>
            <person name="Minhas B.F."/>
            <person name="Wilson L."/>
            <person name="Rayamajhi N."/>
            <person name="Vargas-Chacoff L."/>
            <person name="Catchen J.M."/>
        </authorList>
    </citation>
    <scope>NUCLEOTIDE SEQUENCE [LARGE SCALE GENOMIC DNA]</scope>
    <source>
        <strain evidence="4">JMC-PN-2008</strain>
    </source>
</reference>
<evidence type="ECO:0000256" key="1">
    <source>
        <dbReference type="SAM" id="MobiDB-lite"/>
    </source>
</evidence>
<dbReference type="SUPFAM" id="SSF48726">
    <property type="entry name" value="Immunoglobulin"/>
    <property type="match status" value="1"/>
</dbReference>
<dbReference type="PANTHER" id="PTHR46013">
    <property type="entry name" value="VASCULAR CELL ADHESION MOLECULE 1"/>
    <property type="match status" value="1"/>
</dbReference>
<dbReference type="InterPro" id="IPR036179">
    <property type="entry name" value="Ig-like_dom_sf"/>
</dbReference>
<dbReference type="PROSITE" id="PS50835">
    <property type="entry name" value="IG_LIKE"/>
    <property type="match status" value="1"/>
</dbReference>
<dbReference type="AlphaFoldDB" id="A0AAN7WZ00"/>
<dbReference type="PANTHER" id="PTHR46013:SF4">
    <property type="entry name" value="B-CELL RECEPTOR CD22-RELATED"/>
    <property type="match status" value="1"/>
</dbReference>
<feature type="compositionally biased region" description="Basic and acidic residues" evidence="1">
    <location>
        <begin position="239"/>
        <end position="251"/>
    </location>
</feature>
<dbReference type="InterPro" id="IPR013783">
    <property type="entry name" value="Ig-like_fold"/>
</dbReference>
<proteinExistence type="predicted"/>
<keyword evidence="5" id="KW-1185">Reference proteome</keyword>
<dbReference type="InterPro" id="IPR007110">
    <property type="entry name" value="Ig-like_dom"/>
</dbReference>
<keyword evidence="2" id="KW-0472">Membrane</keyword>
<feature type="domain" description="Ig-like" evidence="3">
    <location>
        <begin position="52"/>
        <end position="135"/>
    </location>
</feature>
<dbReference type="Gene3D" id="2.60.40.10">
    <property type="entry name" value="Immunoglobulins"/>
    <property type="match status" value="1"/>
</dbReference>
<reference evidence="4 5" key="2">
    <citation type="journal article" date="2023" name="Mol. Biol. Evol.">
        <title>Genomics of Secondarily Temperate Adaptation in the Only Non-Antarctic Icefish.</title>
        <authorList>
            <person name="Rivera-Colon A.G."/>
            <person name="Rayamajhi N."/>
            <person name="Minhas B.F."/>
            <person name="Madrigal G."/>
            <person name="Bilyk K.T."/>
            <person name="Yoon V."/>
            <person name="Hune M."/>
            <person name="Gregory S."/>
            <person name="Cheng C.H.C."/>
            <person name="Catchen J.M."/>
        </authorList>
    </citation>
    <scope>NUCLEOTIDE SEQUENCE [LARGE SCALE GENOMIC DNA]</scope>
    <source>
        <strain evidence="4">JMC-PN-2008</strain>
    </source>
</reference>
<sequence length="259" mass="28519">MWPVYLGVIIGIILLISLVVFIFAFLHWRRGYWTSSTEQLSLGEELTVEDAPKNTSASVSPPSGVVSAGSWVNLSCSSRAQPPVRSFTWFKEGKGGDINVSQGELYSFNATEGGGYYCVAENEFGNGTSSKIHLAIKGEVNFAQWGAVIGGTIGIMVLICLVFCVWHLVSTHPTAEQTQSQIGEELTVKEPESKTEEEEIHYGEIDFSKQKDKRTPISEQDGGQKEDTLYAQVQVQETTKSRTETAGRPEDIYAQVKKN</sequence>
<accession>A0AAN7WZ00</accession>
<feature type="compositionally biased region" description="Basic and acidic residues" evidence="1">
    <location>
        <begin position="186"/>
        <end position="228"/>
    </location>
</feature>
<evidence type="ECO:0000313" key="5">
    <source>
        <dbReference type="Proteomes" id="UP001346869"/>
    </source>
</evidence>
<dbReference type="InterPro" id="IPR003599">
    <property type="entry name" value="Ig_sub"/>
</dbReference>
<gene>
    <name evidence="4" type="ORF">PBY51_014404</name>
</gene>
<keyword evidence="2" id="KW-0812">Transmembrane</keyword>
<feature type="region of interest" description="Disordered" evidence="1">
    <location>
        <begin position="176"/>
        <end position="259"/>
    </location>
</feature>
<organism evidence="4 5">
    <name type="scientific">Eleginops maclovinus</name>
    <name type="common">Patagonian blennie</name>
    <name type="synonym">Eleginus maclovinus</name>
    <dbReference type="NCBI Taxonomy" id="56733"/>
    <lineage>
        <taxon>Eukaryota</taxon>
        <taxon>Metazoa</taxon>
        <taxon>Chordata</taxon>
        <taxon>Craniata</taxon>
        <taxon>Vertebrata</taxon>
        <taxon>Euteleostomi</taxon>
        <taxon>Actinopterygii</taxon>
        <taxon>Neopterygii</taxon>
        <taxon>Teleostei</taxon>
        <taxon>Neoteleostei</taxon>
        <taxon>Acanthomorphata</taxon>
        <taxon>Eupercaria</taxon>
        <taxon>Perciformes</taxon>
        <taxon>Notothenioidei</taxon>
        <taxon>Eleginopidae</taxon>
        <taxon>Eleginops</taxon>
    </lineage>
</organism>
<feature type="transmembrane region" description="Helical" evidence="2">
    <location>
        <begin position="6"/>
        <end position="26"/>
    </location>
</feature>
<name>A0AAN7WZ00_ELEMC</name>